<dbReference type="GO" id="GO:0005524">
    <property type="term" value="F:ATP binding"/>
    <property type="evidence" value="ECO:0007669"/>
    <property type="project" value="UniProtKB-UniRule"/>
</dbReference>
<dbReference type="FunFam" id="3.90.650.10:FF:000024">
    <property type="entry name" value="Phosphoribosylformylglycinamidine synthase"/>
    <property type="match status" value="1"/>
</dbReference>
<evidence type="ECO:0000256" key="7">
    <source>
        <dbReference type="ARBA" id="ARBA00022755"/>
    </source>
</evidence>
<feature type="binding site" evidence="12">
    <location>
        <begin position="371"/>
        <end position="382"/>
    </location>
    <ligand>
        <name>ATP</name>
        <dbReference type="ChEBI" id="CHEBI:30616"/>
    </ligand>
</feature>
<name>A0A7V8FLY9_9BURK</name>
<feature type="binding site" evidence="12">
    <location>
        <begin position="445"/>
        <end position="447"/>
    </location>
    <ligand>
        <name>ATP</name>
        <dbReference type="ChEBI" id="CHEBI:30616"/>
    </ligand>
</feature>
<feature type="domain" description="Phosphoribosylformylglycinamidine synthase N-terminal" evidence="15">
    <location>
        <begin position="88"/>
        <end position="210"/>
    </location>
</feature>
<dbReference type="Gene3D" id="3.90.650.10">
    <property type="entry name" value="PurM-like C-terminal domain"/>
    <property type="match status" value="2"/>
</dbReference>
<comment type="catalytic activity">
    <reaction evidence="11 12">
        <text>N(2)-formyl-N(1)-(5-phospho-beta-D-ribosyl)glycinamide + L-glutamine + ATP + H2O = 2-formamido-N(1)-(5-O-phospho-beta-D-ribosyl)acetamidine + L-glutamate + ADP + phosphate + H(+)</text>
        <dbReference type="Rhea" id="RHEA:17129"/>
        <dbReference type="ChEBI" id="CHEBI:15377"/>
        <dbReference type="ChEBI" id="CHEBI:15378"/>
        <dbReference type="ChEBI" id="CHEBI:29985"/>
        <dbReference type="ChEBI" id="CHEBI:30616"/>
        <dbReference type="ChEBI" id="CHEBI:43474"/>
        <dbReference type="ChEBI" id="CHEBI:58359"/>
        <dbReference type="ChEBI" id="CHEBI:147286"/>
        <dbReference type="ChEBI" id="CHEBI:147287"/>
        <dbReference type="ChEBI" id="CHEBI:456216"/>
        <dbReference type="EC" id="6.3.5.3"/>
    </reaction>
</comment>
<dbReference type="SMART" id="SM01211">
    <property type="entry name" value="GATase_5"/>
    <property type="match status" value="1"/>
</dbReference>
<dbReference type="CDD" id="cd02204">
    <property type="entry name" value="PurL_repeat2"/>
    <property type="match status" value="1"/>
</dbReference>
<dbReference type="InterPro" id="IPR010918">
    <property type="entry name" value="PurM-like_C_dom"/>
</dbReference>
<dbReference type="FunFam" id="3.40.50.880:FF:000008">
    <property type="entry name" value="Phosphoribosylformylglycinamidine synthase"/>
    <property type="match status" value="1"/>
</dbReference>
<accession>A0A7V8FLY9</accession>
<dbReference type="Gene3D" id="3.40.50.880">
    <property type="match status" value="1"/>
</dbReference>
<dbReference type="PANTHER" id="PTHR10099">
    <property type="entry name" value="PHOSPHORIBOSYLFORMYLGLYCINAMIDINE SYNTHASE"/>
    <property type="match status" value="1"/>
</dbReference>
<evidence type="ECO:0000259" key="14">
    <source>
        <dbReference type="Pfam" id="PF18072"/>
    </source>
</evidence>
<comment type="caution">
    <text evidence="17">The sequence shown here is derived from an EMBL/GenBank/DDBJ whole genome shotgun (WGS) entry which is preliminary data.</text>
</comment>
<dbReference type="GO" id="GO:0046872">
    <property type="term" value="F:metal ion binding"/>
    <property type="evidence" value="ECO:0007669"/>
    <property type="project" value="UniProtKB-KW"/>
</dbReference>
<dbReference type="GO" id="GO:0006189">
    <property type="term" value="P:'de novo' IMP biosynthetic process"/>
    <property type="evidence" value="ECO:0007669"/>
    <property type="project" value="UniProtKB-UniRule"/>
</dbReference>
<dbReference type="Pfam" id="PF18072">
    <property type="entry name" value="FGAR-AT_linker"/>
    <property type="match status" value="1"/>
</dbReference>
<dbReference type="Proteomes" id="UP000461670">
    <property type="component" value="Unassembled WGS sequence"/>
</dbReference>
<evidence type="ECO:0000259" key="15">
    <source>
        <dbReference type="Pfam" id="PF18076"/>
    </source>
</evidence>
<feature type="active site" evidence="12">
    <location>
        <position position="1352"/>
    </location>
</feature>
<evidence type="ECO:0000256" key="3">
    <source>
        <dbReference type="ARBA" id="ARBA00022490"/>
    </source>
</evidence>
<proteinExistence type="inferred from homology"/>
<dbReference type="InterPro" id="IPR010073">
    <property type="entry name" value="PurL_large"/>
</dbReference>
<sequence>MPPARSRARPGRASAHAKIAVSHLPPWPSWLAADRPGHNQATLTVTPHLSIYEGAAPGINALSSFRAQQLLPRLQAIHDKITGIHARFVHVALFDGAPDAQTEAKLAALLSYGEPYVAPTEFSDGGVILVSPRIGTVSPWASKASDIAHNCGLAVRRIERATEYVLTFKTGLLAGKPSLTEAQRAQIGALLHDRMTESVMYDRDQLARLFTALEAAPMATVDVVGGGQAALEAANTEFGLALAADEIDYLVDAFTKLGRNPTDVELMMFAQANSEHCRHKIFNAKFTINGEDMPNSLFGMIRHTHKTAPQHTVIAYADNASVMEGYVQEKFVARSAGEGASPSYAKAEELRHVLMKVETHNHPTAISPFPGAATGAGGEIRDEGATGRGSKPKAGLTGFTVSKLWPEQGDDYGRPEHIASALQIMTEGPLGGAAFNNEFGRPNLTGYFREYEQTVAGERRGYHKPIMIAGGVGTIDARLTQKIVFPAGSLLIQLGGPGMRIGMGGGAASSMAAGANAASLDFDSVQRGNPEIERRAQEVINHCANLGEANPILAIHDVGAGGLSNAFPELVNDAGRGARFDLSKVQLEESGLAPKEIWSNESQERYVMAIAPESLAQFQAFCERERCPFAVIGVTTEQRDLSVVESDAAEAAGQLAPVAMAMDVLLGKPPKMHRDATTVERQFQPLDLTGVALQDAVIQVLAHPTVASKRFLITIGDRTVGGLTHRDQMVGPWQVPVADVAVTLADYKGFAGEAMSMGERTPLAAFDAPASGRMAVAEAITNLLAAPIELSRVKLSANWMAACGEPGEDAALYRTVEAVGMELCPALGISIPVGKDSLSMRTQWKDEGTAKKVTAPVSLIVSAFATLADVRGTLTPQLDAEVADSSLILVDLGAGQHRMAGSVLAQVLGQEGSEVPDLDNPQDLVNLVNAVNELRAGGKLLAYHDRSDGGLLATVAEMAFAGHIGVSLNVDMLVTEGDGISDSRMETGDAKNWAQQTSGRREELTLKALFAEELGAVLQVRTEDRDEVLRTLRAHGLGRHTHVVGKTRPVSSPVDAGKGQLQVWRDAKPVFTAELADLHQVWDSVSWKINQQRDNPACADSEHALAGKVDDPGLHVALTFDPAEDVAAPYLNLARPRVAILREQGVNSHVEMAYAFDAAGFESVDVHMSDLQAGRASLADMKGIVACGGFSYGDTLGAGIGWARSITFNEGLNAQFQAFFARTDTFGLGVCNGCQMFAELADIIPGAEAWPRFTTNQSERFEARLSQVEVLDSPSLFFAGMAGSRLPIAVAHGEGYANFARRGNPDQVVAAMRYVDHHGQPTETYPLNPNGSPGGLTAVTTADGRFTALMPHPERVFRNIQMSWTSGDARAASPWLRIWRNARKWVG</sequence>
<dbReference type="InterPro" id="IPR029062">
    <property type="entry name" value="Class_I_gatase-like"/>
</dbReference>
<dbReference type="SUPFAM" id="SSF55326">
    <property type="entry name" value="PurM N-terminal domain-like"/>
    <property type="match status" value="2"/>
</dbReference>
<dbReference type="Gene3D" id="3.30.1330.10">
    <property type="entry name" value="PurM-like, N-terminal domain"/>
    <property type="match status" value="2"/>
</dbReference>
<evidence type="ECO:0000313" key="18">
    <source>
        <dbReference type="Proteomes" id="UP000461670"/>
    </source>
</evidence>
<evidence type="ECO:0000256" key="6">
    <source>
        <dbReference type="ARBA" id="ARBA00022741"/>
    </source>
</evidence>
<feature type="active site" description="Nucleophile" evidence="12">
    <location>
        <position position="1231"/>
    </location>
</feature>
<dbReference type="InterPro" id="IPR041609">
    <property type="entry name" value="PurL_linker"/>
</dbReference>
<comment type="subunit">
    <text evidence="12">Monomer.</text>
</comment>
<keyword evidence="9 12" id="KW-0460">Magnesium</keyword>
<keyword evidence="7 12" id="KW-0658">Purine biosynthesis</keyword>
<evidence type="ECO:0000256" key="2">
    <source>
        <dbReference type="ARBA" id="ARBA00008608"/>
    </source>
</evidence>
<feature type="binding site" evidence="12">
    <location>
        <position position="738"/>
    </location>
    <ligand>
        <name>ATP</name>
        <dbReference type="ChEBI" id="CHEBI:30616"/>
    </ligand>
</feature>
<dbReference type="NCBIfam" id="TIGR01735">
    <property type="entry name" value="FGAM_synt"/>
    <property type="match status" value="1"/>
</dbReference>
<dbReference type="Pfam" id="PF22689">
    <property type="entry name" value="FGAR-AT_PurM_N-like"/>
    <property type="match status" value="1"/>
</dbReference>
<dbReference type="SUPFAM" id="SSF82697">
    <property type="entry name" value="PurS-like"/>
    <property type="match status" value="1"/>
</dbReference>
<dbReference type="EMBL" id="WNDQ01000052">
    <property type="protein sequence ID" value="KAF1019571.1"/>
    <property type="molecule type" value="Genomic_DNA"/>
</dbReference>
<feature type="binding site" evidence="12">
    <location>
        <position position="778"/>
    </location>
    <ligand>
        <name>Mg(2+)</name>
        <dbReference type="ChEBI" id="CHEBI:18420"/>
    </ligand>
</feature>
<dbReference type="UniPathway" id="UPA00074">
    <property type="reaction ID" value="UER00128"/>
</dbReference>
<feature type="domain" description="PurM-like C-terminal" evidence="13">
    <location>
        <begin position="897"/>
        <end position="1047"/>
    </location>
</feature>
<evidence type="ECO:0000256" key="10">
    <source>
        <dbReference type="ARBA" id="ARBA00022962"/>
    </source>
</evidence>
<dbReference type="Pfam" id="PF13507">
    <property type="entry name" value="GATase_5"/>
    <property type="match status" value="1"/>
</dbReference>
<dbReference type="InterPro" id="IPR036921">
    <property type="entry name" value="PurM-like_N_sf"/>
</dbReference>
<evidence type="ECO:0000256" key="1">
    <source>
        <dbReference type="ARBA" id="ARBA00004920"/>
    </source>
</evidence>
<keyword evidence="4 12" id="KW-0436">Ligase</keyword>
<dbReference type="Gene3D" id="1.10.8.750">
    <property type="entry name" value="Phosphoribosylformylglycinamidine synthase, linker domain"/>
    <property type="match status" value="1"/>
</dbReference>
<dbReference type="FunFam" id="1.10.8.750:FF:000002">
    <property type="entry name" value="Phosphoribosylformylglycinamidine synthase"/>
    <property type="match status" value="1"/>
</dbReference>
<dbReference type="InterPro" id="IPR055181">
    <property type="entry name" value="FGAR-AT_PurM_N-like"/>
</dbReference>
<dbReference type="NCBIfam" id="NF003672">
    <property type="entry name" value="PRK05297.1"/>
    <property type="match status" value="1"/>
</dbReference>
<feature type="domain" description="Phosphoribosylformylglycinamidine synthase linker" evidence="14">
    <location>
        <begin position="231"/>
        <end position="280"/>
    </location>
</feature>
<dbReference type="PROSITE" id="PS51273">
    <property type="entry name" value="GATASE_TYPE_1"/>
    <property type="match status" value="1"/>
</dbReference>
<dbReference type="CDD" id="cd01740">
    <property type="entry name" value="GATase1_FGAR_AT"/>
    <property type="match status" value="1"/>
</dbReference>
<feature type="binding site" evidence="12">
    <location>
        <position position="945"/>
    </location>
    <ligand>
        <name>Mg(2+)</name>
        <dbReference type="ChEBI" id="CHEBI:18420"/>
    </ligand>
</feature>
<protein>
    <recommendedName>
        <fullName evidence="12">Phosphoribosylformylglycinamidine synthase</fullName>
        <shortName evidence="12">FGAM synthase</shortName>
        <shortName evidence="12">FGAMS</shortName>
        <ecNumber evidence="12">6.3.5.3</ecNumber>
    </recommendedName>
    <alternativeName>
        <fullName evidence="12">Formylglycinamide ribonucleotide amidotransferase</fullName>
        <shortName evidence="12">FGAR amidotransferase</shortName>
        <shortName evidence="12">FGAR-AT</shortName>
    </alternativeName>
</protein>
<organism evidence="17 18">
    <name type="scientific">Paracidovorax wautersii</name>
    <dbReference type="NCBI Taxonomy" id="1177982"/>
    <lineage>
        <taxon>Bacteria</taxon>
        <taxon>Pseudomonadati</taxon>
        <taxon>Pseudomonadota</taxon>
        <taxon>Betaproteobacteria</taxon>
        <taxon>Burkholderiales</taxon>
        <taxon>Comamonadaceae</taxon>
        <taxon>Paracidovorax</taxon>
    </lineage>
</organism>
<comment type="function">
    <text evidence="12">Phosphoribosylformylglycinamidine synthase involved in the purines biosynthetic pathway. Catalyzes the ATP-dependent conversion of formylglycinamide ribonucleotide (FGAR) and glutamine to yield formylglycinamidine ribonucleotide (FGAM) and glutamate.</text>
</comment>
<reference evidence="18" key="1">
    <citation type="journal article" date="2020" name="MBio">
        <title>Horizontal gene transfer to a defensive symbiont with a reduced genome amongst a multipartite beetle microbiome.</title>
        <authorList>
            <person name="Waterworth S.C."/>
            <person name="Florez L.V."/>
            <person name="Rees E.R."/>
            <person name="Hertweck C."/>
            <person name="Kaltenpoth M."/>
            <person name="Kwan J.C."/>
        </authorList>
    </citation>
    <scope>NUCLEOTIDE SEQUENCE [LARGE SCALE GENOMIC DNA]</scope>
</reference>
<evidence type="ECO:0000256" key="9">
    <source>
        <dbReference type="ARBA" id="ARBA00022842"/>
    </source>
</evidence>
<dbReference type="SUPFAM" id="SSF52317">
    <property type="entry name" value="Class I glutamine amidotransferase-like"/>
    <property type="match status" value="1"/>
</dbReference>
<dbReference type="SUPFAM" id="SSF56042">
    <property type="entry name" value="PurM C-terminal domain-like"/>
    <property type="match status" value="2"/>
</dbReference>
<dbReference type="PANTHER" id="PTHR10099:SF1">
    <property type="entry name" value="PHOSPHORIBOSYLFORMYLGLYCINAMIDINE SYNTHASE"/>
    <property type="match status" value="1"/>
</dbReference>
<keyword evidence="3 12" id="KW-0963">Cytoplasm</keyword>
<evidence type="ECO:0000256" key="12">
    <source>
        <dbReference type="HAMAP-Rule" id="MF_00419"/>
    </source>
</evidence>
<feature type="binding site" evidence="12">
    <location>
        <position position="782"/>
    </location>
    <ligand>
        <name>Mg(2+)</name>
        <dbReference type="ChEBI" id="CHEBI:18420"/>
    </ligand>
</feature>
<keyword evidence="6 12" id="KW-0547">Nucleotide-binding</keyword>
<keyword evidence="10 12" id="KW-0315">Glutamine amidotransferase</keyword>
<dbReference type="Pfam" id="PF18076">
    <property type="entry name" value="FGAR-AT_N"/>
    <property type="match status" value="1"/>
</dbReference>
<feature type="active site" evidence="12">
    <location>
        <position position="1354"/>
    </location>
</feature>
<dbReference type="GO" id="GO:0005737">
    <property type="term" value="C:cytoplasm"/>
    <property type="evidence" value="ECO:0007669"/>
    <property type="project" value="UniProtKB-SubCell"/>
</dbReference>
<dbReference type="SUPFAM" id="SSF109736">
    <property type="entry name" value="FGAM synthase PurL, linker domain"/>
    <property type="match status" value="1"/>
</dbReference>
<feature type="binding site" evidence="12">
    <location>
        <position position="947"/>
    </location>
    <ligand>
        <name>ATP</name>
        <dbReference type="ChEBI" id="CHEBI:30616"/>
    </ligand>
</feature>
<feature type="domain" description="FGAR-AT PurM N-terminal-like" evidence="16">
    <location>
        <begin position="708"/>
        <end position="865"/>
    </location>
</feature>
<dbReference type="InterPro" id="IPR036676">
    <property type="entry name" value="PurM-like_C_sf"/>
</dbReference>
<dbReference type="InterPro" id="IPR036604">
    <property type="entry name" value="PurS-like_sf"/>
</dbReference>
<comment type="similarity">
    <text evidence="2 12">In the N-terminal section; belongs to the FGAMS family.</text>
</comment>
<evidence type="ECO:0000259" key="16">
    <source>
        <dbReference type="Pfam" id="PF22689"/>
    </source>
</evidence>
<dbReference type="GO" id="GO:0004642">
    <property type="term" value="F:phosphoribosylformylglycinamidine synthase activity"/>
    <property type="evidence" value="ECO:0007669"/>
    <property type="project" value="UniProtKB-UniRule"/>
</dbReference>
<evidence type="ECO:0000256" key="4">
    <source>
        <dbReference type="ARBA" id="ARBA00022598"/>
    </source>
</evidence>
<feature type="binding site" evidence="12">
    <location>
        <position position="739"/>
    </location>
    <ligand>
        <name>Mg(2+)</name>
        <dbReference type="ChEBI" id="CHEBI:18420"/>
    </ligand>
</feature>
<dbReference type="FunFam" id="3.30.1330.10:FF:000005">
    <property type="entry name" value="Phosphoribosylformylglycinamidine synthase"/>
    <property type="match status" value="1"/>
</dbReference>
<dbReference type="InterPro" id="IPR040707">
    <property type="entry name" value="FGAR-AT_N"/>
</dbReference>
<dbReference type="Pfam" id="PF02769">
    <property type="entry name" value="AIRS_C"/>
    <property type="match status" value="2"/>
</dbReference>
<evidence type="ECO:0000256" key="5">
    <source>
        <dbReference type="ARBA" id="ARBA00022723"/>
    </source>
</evidence>
<keyword evidence="5 12" id="KW-0479">Metal-binding</keyword>
<evidence type="ECO:0000256" key="11">
    <source>
        <dbReference type="ARBA" id="ARBA00052585"/>
    </source>
</evidence>
<keyword evidence="8 12" id="KW-0067">ATP-binding</keyword>
<comment type="pathway">
    <text evidence="1 12">Purine metabolism; IMP biosynthesis via de novo pathway; 5-amino-1-(5-phospho-D-ribosyl)imidazole from N(2)-formyl-N(1)-(5-phospho-D-ribosyl)glycinamide: step 1/2.</text>
</comment>
<dbReference type="EC" id="6.3.5.3" evidence="12"/>
<dbReference type="HAMAP" id="MF_00419">
    <property type="entry name" value="PurL_1"/>
    <property type="match status" value="1"/>
</dbReference>
<evidence type="ECO:0000313" key="17">
    <source>
        <dbReference type="EMBL" id="KAF1019571.1"/>
    </source>
</evidence>
<evidence type="ECO:0000259" key="13">
    <source>
        <dbReference type="Pfam" id="PF02769"/>
    </source>
</evidence>
<evidence type="ECO:0000256" key="8">
    <source>
        <dbReference type="ARBA" id="ARBA00022840"/>
    </source>
</evidence>
<comment type="subcellular location">
    <subcellularLocation>
        <location evidence="12">Cytoplasm</location>
    </subcellularLocation>
</comment>
<feature type="domain" description="PurM-like C-terminal" evidence="13">
    <location>
        <begin position="487"/>
        <end position="643"/>
    </location>
</feature>
<gene>
    <name evidence="12 17" type="primary">purL</name>
    <name evidence="17" type="ORF">GAK30_03032</name>
</gene>